<dbReference type="PANTHER" id="PTHR11092">
    <property type="entry name" value="SUGAR NUCLEOTIDE EPIMERASE RELATED"/>
    <property type="match status" value="1"/>
</dbReference>
<feature type="domain" description="NAD-dependent epimerase/dehydratase" evidence="3">
    <location>
        <begin position="185"/>
        <end position="398"/>
    </location>
</feature>
<evidence type="ECO:0000256" key="1">
    <source>
        <dbReference type="ARBA" id="ARBA00009353"/>
    </source>
</evidence>
<dbReference type="SUPFAM" id="SSF51735">
    <property type="entry name" value="NAD(P)-binding Rossmann-fold domains"/>
    <property type="match status" value="1"/>
</dbReference>
<dbReference type="InterPro" id="IPR013549">
    <property type="entry name" value="DUF1731"/>
</dbReference>
<proteinExistence type="inferred from homology"/>
<dbReference type="PANTHER" id="PTHR11092:SF0">
    <property type="entry name" value="EPIMERASE FAMILY PROTEIN SDR39U1"/>
    <property type="match status" value="1"/>
</dbReference>
<dbReference type="InterPro" id="IPR010099">
    <property type="entry name" value="SDR39U1"/>
</dbReference>
<feature type="transmembrane region" description="Helical" evidence="2">
    <location>
        <begin position="138"/>
        <end position="159"/>
    </location>
</feature>
<keyword evidence="6" id="KW-1185">Reference proteome</keyword>
<protein>
    <submittedName>
        <fullName evidence="5">TIGR01777 family protein</fullName>
    </submittedName>
</protein>
<keyword evidence="2" id="KW-0472">Membrane</keyword>
<reference evidence="5 6" key="1">
    <citation type="submission" date="2020-06" db="EMBL/GenBank/DDBJ databases">
        <title>Sulfitobacter algicola sp. nov., isolated from green algae.</title>
        <authorList>
            <person name="Wang C."/>
        </authorList>
    </citation>
    <scope>NUCLEOTIDE SEQUENCE [LARGE SCALE GENOMIC DNA]</scope>
    <source>
        <strain evidence="5 6">1151</strain>
    </source>
</reference>
<evidence type="ECO:0000259" key="4">
    <source>
        <dbReference type="Pfam" id="PF08338"/>
    </source>
</evidence>
<feature type="domain" description="DUF1731" evidence="4">
    <location>
        <begin position="431"/>
        <end position="478"/>
    </location>
</feature>
<evidence type="ECO:0000259" key="3">
    <source>
        <dbReference type="Pfam" id="PF01370"/>
    </source>
</evidence>
<dbReference type="EMBL" id="JABUFE010000004">
    <property type="protein sequence ID" value="NSX54837.1"/>
    <property type="molecule type" value="Genomic_DNA"/>
</dbReference>
<dbReference type="RefSeq" id="WP_174137290.1">
    <property type="nucleotide sequence ID" value="NZ_JABUFE010000004.1"/>
</dbReference>
<dbReference type="InterPro" id="IPR001509">
    <property type="entry name" value="Epimerase_deHydtase"/>
</dbReference>
<keyword evidence="2" id="KW-1133">Transmembrane helix</keyword>
<dbReference type="Pfam" id="PF01370">
    <property type="entry name" value="Epimerase"/>
    <property type="match status" value="1"/>
</dbReference>
<dbReference type="InterPro" id="IPR036291">
    <property type="entry name" value="NAD(P)-bd_dom_sf"/>
</dbReference>
<keyword evidence="2" id="KW-0812">Transmembrane</keyword>
<comment type="caution">
    <text evidence="5">The sequence shown here is derived from an EMBL/GenBank/DDBJ whole genome shotgun (WGS) entry which is preliminary data.</text>
</comment>
<name>A0ABX2IPN2_9RHOB</name>
<dbReference type="NCBIfam" id="TIGR01777">
    <property type="entry name" value="yfcH"/>
    <property type="match status" value="1"/>
</dbReference>
<evidence type="ECO:0000313" key="6">
    <source>
        <dbReference type="Proteomes" id="UP000777935"/>
    </source>
</evidence>
<evidence type="ECO:0000313" key="5">
    <source>
        <dbReference type="EMBL" id="NSX54837.1"/>
    </source>
</evidence>
<feature type="transmembrane region" description="Helical" evidence="2">
    <location>
        <begin position="107"/>
        <end position="126"/>
    </location>
</feature>
<gene>
    <name evidence="5" type="ORF">HRQ87_08500</name>
</gene>
<dbReference type="Pfam" id="PF08338">
    <property type="entry name" value="DUF1731"/>
    <property type="match status" value="1"/>
</dbReference>
<accession>A0ABX2IPN2</accession>
<dbReference type="Proteomes" id="UP000777935">
    <property type="component" value="Unassembled WGS sequence"/>
</dbReference>
<feature type="transmembrane region" description="Helical" evidence="2">
    <location>
        <begin position="67"/>
        <end position="87"/>
    </location>
</feature>
<evidence type="ECO:0000256" key="2">
    <source>
        <dbReference type="SAM" id="Phobius"/>
    </source>
</evidence>
<dbReference type="Gene3D" id="3.40.50.720">
    <property type="entry name" value="NAD(P)-binding Rossmann-like Domain"/>
    <property type="match status" value="1"/>
</dbReference>
<feature type="transmembrane region" description="Helical" evidence="2">
    <location>
        <begin position="6"/>
        <end position="23"/>
    </location>
</feature>
<sequence length="497" mass="54747">MDNPVLWTLISIQVLMGAFDTLVHHEGTERLAWRASQKHELRLHGVRNFFYAVIFICFAWIEPHGIFTIILVAILIVEVLITLWDFVEEDLTRKLPATERVNHTLLALNYGAILALAAPYLWEWAFLPSGLTPVSYGWWSVMATVSAIGVGVFSARDLLAASRSDRLGRGDPAQLVSALKPRQRILVTGGTGFIGQRLVQALVAAGHRVTVLTRDIRKVDELAHPVRVVADLGQISDDEVFDAIVNLAGEPIANGLWTVKKRIRIIASRVDMTKGVSDLVGRLNHKPDCVISGSAVGWYGLQGDQTLDEYSRPEPAFVHNICQAWEDAAAPIEQLGVRLVRLRIGLVMGVDGGLLAKLLTPFEFGGGGRMGDGQQWMPWIEHDDMIRVIAFAMSNPNMAGPMNAVAPNPVRNEEFTQKLAVALTRPAFLHLPAWLLTTVLGDLARETMLGSQRVLPKVLLENGFTFRHTQLGPMLRQITGAKDVVTAKNVTDARAVQ</sequence>
<comment type="similarity">
    <text evidence="1">Belongs to the NAD(P)-dependent epimerase/dehydratase family. SDR39U1 subfamily.</text>
</comment>
<organism evidence="5 6">
    <name type="scientific">Parasulfitobacter algicola</name>
    <dbReference type="NCBI Taxonomy" id="2614809"/>
    <lineage>
        <taxon>Bacteria</taxon>
        <taxon>Pseudomonadati</taxon>
        <taxon>Pseudomonadota</taxon>
        <taxon>Alphaproteobacteria</taxon>
        <taxon>Rhodobacterales</taxon>
        <taxon>Roseobacteraceae</taxon>
        <taxon>Parasulfitobacter</taxon>
    </lineage>
</organism>
<feature type="transmembrane region" description="Helical" evidence="2">
    <location>
        <begin position="44"/>
        <end position="61"/>
    </location>
</feature>